<name>A0AAV9U0Y8_9PEZI</name>
<dbReference type="InterPro" id="IPR010730">
    <property type="entry name" value="HET"/>
</dbReference>
<dbReference type="PANTHER" id="PTHR24148:SF64">
    <property type="entry name" value="HETEROKARYON INCOMPATIBILITY DOMAIN-CONTAINING PROTEIN"/>
    <property type="match status" value="1"/>
</dbReference>
<sequence>MSTDDSALHPPRNTTFPFPKFGDAAKELRLLRVFPPQQHGGVITCQFLKPITPELASESEGGYAALSYTSGPEEYEIIRVDEKDFEIRRNLACAIRQLIGDTPRILWIDQICINEGDESNGVVKFS</sequence>
<accession>A0AAV9U0Y8</accession>
<dbReference type="AlphaFoldDB" id="A0AAV9U0Y8"/>
<protein>
    <recommendedName>
        <fullName evidence="1">Heterokaryon incompatibility domain-containing protein</fullName>
    </recommendedName>
</protein>
<reference evidence="2 3" key="1">
    <citation type="submission" date="2019-10" db="EMBL/GenBank/DDBJ databases">
        <authorList>
            <person name="Palmer J.M."/>
        </authorList>
    </citation>
    <scope>NUCLEOTIDE SEQUENCE [LARGE SCALE GENOMIC DNA]</scope>
    <source>
        <strain evidence="2 3">TWF696</strain>
    </source>
</reference>
<dbReference type="Pfam" id="PF06985">
    <property type="entry name" value="HET"/>
    <property type="match status" value="1"/>
</dbReference>
<comment type="caution">
    <text evidence="2">The sequence shown here is derived from an EMBL/GenBank/DDBJ whole genome shotgun (WGS) entry which is preliminary data.</text>
</comment>
<dbReference type="PANTHER" id="PTHR24148">
    <property type="entry name" value="ANKYRIN REPEAT DOMAIN-CONTAINING PROTEIN 39 HOMOLOG-RELATED"/>
    <property type="match status" value="1"/>
</dbReference>
<proteinExistence type="predicted"/>
<evidence type="ECO:0000313" key="3">
    <source>
        <dbReference type="Proteomes" id="UP001375240"/>
    </source>
</evidence>
<feature type="domain" description="Heterokaryon incompatibility" evidence="1">
    <location>
        <begin position="63"/>
        <end position="118"/>
    </location>
</feature>
<gene>
    <name evidence="2" type="ORF">TWF696_002879</name>
</gene>
<dbReference type="Proteomes" id="UP001375240">
    <property type="component" value="Unassembled WGS sequence"/>
</dbReference>
<dbReference type="InterPro" id="IPR052895">
    <property type="entry name" value="HetReg/Transcr_Mod"/>
</dbReference>
<dbReference type="EMBL" id="JAVHNQ010000014">
    <property type="protein sequence ID" value="KAK6332858.1"/>
    <property type="molecule type" value="Genomic_DNA"/>
</dbReference>
<keyword evidence="3" id="KW-1185">Reference proteome</keyword>
<evidence type="ECO:0000259" key="1">
    <source>
        <dbReference type="Pfam" id="PF06985"/>
    </source>
</evidence>
<evidence type="ECO:0000313" key="2">
    <source>
        <dbReference type="EMBL" id="KAK6332858.1"/>
    </source>
</evidence>
<organism evidence="2 3">
    <name type="scientific">Orbilia brochopaga</name>
    <dbReference type="NCBI Taxonomy" id="3140254"/>
    <lineage>
        <taxon>Eukaryota</taxon>
        <taxon>Fungi</taxon>
        <taxon>Dikarya</taxon>
        <taxon>Ascomycota</taxon>
        <taxon>Pezizomycotina</taxon>
        <taxon>Orbiliomycetes</taxon>
        <taxon>Orbiliales</taxon>
        <taxon>Orbiliaceae</taxon>
        <taxon>Orbilia</taxon>
    </lineage>
</organism>